<keyword evidence="1" id="KW-1133">Transmembrane helix</keyword>
<dbReference type="Proteomes" id="UP000015241">
    <property type="component" value="Unassembled WGS sequence"/>
</dbReference>
<dbReference type="AlphaFoldDB" id="S8DH02"/>
<evidence type="ECO:0000313" key="2">
    <source>
        <dbReference type="EMBL" id="EPS92801.1"/>
    </source>
</evidence>
<sequence length="223" mass="24938">MITTALQYAAALRDVLNRLLCKLLFPIAISGSMRVMFANHVEDFRLLISPLGTGSQRILISSASNATIRAGVMFVLLPNGRYSLSCRNTEESAAMIVTSTTEVFLHAPTFAIRLLDVEAYVQLQLTFEAATDFWLFVGCLHVAKTASSLQRAEDEDDHGEIDSSTADVELLAELLAHFDEYMKCRLYTTAELQCSEFVEIFLMAFILGILFRIFMNIFILMSL</sequence>
<protein>
    <submittedName>
        <fullName evidence="2">Uncharacterized protein</fullName>
    </submittedName>
</protein>
<evidence type="ECO:0000313" key="3">
    <source>
        <dbReference type="Proteomes" id="UP000015241"/>
    </source>
</evidence>
<keyword evidence="1" id="KW-0472">Membrane</keyword>
<gene>
    <name evidence="2" type="ORF">FOMPIDRAFT_117794</name>
</gene>
<proteinExistence type="predicted"/>
<dbReference type="HOGENOM" id="CLU_1240177_0_0_1"/>
<accession>S8DH02</accession>
<name>S8DH02_FOMSC</name>
<reference evidence="2 3" key="1">
    <citation type="journal article" date="2012" name="Science">
        <title>The Paleozoic origin of enzymatic lignin decomposition reconstructed from 31 fungal genomes.</title>
        <authorList>
            <person name="Floudas D."/>
            <person name="Binder M."/>
            <person name="Riley R."/>
            <person name="Barry K."/>
            <person name="Blanchette R.A."/>
            <person name="Henrissat B."/>
            <person name="Martinez A.T."/>
            <person name="Otillar R."/>
            <person name="Spatafora J.W."/>
            <person name="Yadav J.S."/>
            <person name="Aerts A."/>
            <person name="Benoit I."/>
            <person name="Boyd A."/>
            <person name="Carlson A."/>
            <person name="Copeland A."/>
            <person name="Coutinho P.M."/>
            <person name="de Vries R.P."/>
            <person name="Ferreira P."/>
            <person name="Findley K."/>
            <person name="Foster B."/>
            <person name="Gaskell J."/>
            <person name="Glotzer D."/>
            <person name="Gorecki P."/>
            <person name="Heitman J."/>
            <person name="Hesse C."/>
            <person name="Hori C."/>
            <person name="Igarashi K."/>
            <person name="Jurgens J.A."/>
            <person name="Kallen N."/>
            <person name="Kersten P."/>
            <person name="Kohler A."/>
            <person name="Kuees U."/>
            <person name="Kumar T.K.A."/>
            <person name="Kuo A."/>
            <person name="LaButti K."/>
            <person name="Larrondo L.F."/>
            <person name="Lindquist E."/>
            <person name="Ling A."/>
            <person name="Lombard V."/>
            <person name="Lucas S."/>
            <person name="Lundell T."/>
            <person name="Martin R."/>
            <person name="McLaughlin D.J."/>
            <person name="Morgenstern I."/>
            <person name="Morin E."/>
            <person name="Murat C."/>
            <person name="Nagy L.G."/>
            <person name="Nolan M."/>
            <person name="Ohm R.A."/>
            <person name="Patyshakuliyeva A."/>
            <person name="Rokas A."/>
            <person name="Ruiz-Duenas F.J."/>
            <person name="Sabat G."/>
            <person name="Salamov A."/>
            <person name="Samejima M."/>
            <person name="Schmutz J."/>
            <person name="Slot J.C."/>
            <person name="St John F."/>
            <person name="Stenlid J."/>
            <person name="Sun H."/>
            <person name="Sun S."/>
            <person name="Syed K."/>
            <person name="Tsang A."/>
            <person name="Wiebenga A."/>
            <person name="Young D."/>
            <person name="Pisabarro A."/>
            <person name="Eastwood D.C."/>
            <person name="Martin F."/>
            <person name="Cullen D."/>
            <person name="Grigoriev I.V."/>
            <person name="Hibbett D.S."/>
        </authorList>
    </citation>
    <scope>NUCLEOTIDE SEQUENCE</scope>
    <source>
        <strain evidence="3">FP-58527</strain>
    </source>
</reference>
<organism evidence="2 3">
    <name type="scientific">Fomitopsis schrenkii</name>
    <name type="common">Brown rot fungus</name>
    <dbReference type="NCBI Taxonomy" id="2126942"/>
    <lineage>
        <taxon>Eukaryota</taxon>
        <taxon>Fungi</taxon>
        <taxon>Dikarya</taxon>
        <taxon>Basidiomycota</taxon>
        <taxon>Agaricomycotina</taxon>
        <taxon>Agaricomycetes</taxon>
        <taxon>Polyporales</taxon>
        <taxon>Fomitopsis</taxon>
    </lineage>
</organism>
<dbReference type="EMBL" id="KE504347">
    <property type="protein sequence ID" value="EPS92801.1"/>
    <property type="molecule type" value="Genomic_DNA"/>
</dbReference>
<keyword evidence="3" id="KW-1185">Reference proteome</keyword>
<keyword evidence="1" id="KW-0812">Transmembrane</keyword>
<evidence type="ECO:0000256" key="1">
    <source>
        <dbReference type="SAM" id="Phobius"/>
    </source>
</evidence>
<feature type="transmembrane region" description="Helical" evidence="1">
    <location>
        <begin position="200"/>
        <end position="221"/>
    </location>
</feature>
<dbReference type="InParanoid" id="S8DH02"/>